<dbReference type="AlphaFoldDB" id="A0A1R3HHV4"/>
<organism evidence="1 2">
    <name type="scientific">Corchorus olitorius</name>
    <dbReference type="NCBI Taxonomy" id="93759"/>
    <lineage>
        <taxon>Eukaryota</taxon>
        <taxon>Viridiplantae</taxon>
        <taxon>Streptophyta</taxon>
        <taxon>Embryophyta</taxon>
        <taxon>Tracheophyta</taxon>
        <taxon>Spermatophyta</taxon>
        <taxon>Magnoliopsida</taxon>
        <taxon>eudicotyledons</taxon>
        <taxon>Gunneridae</taxon>
        <taxon>Pentapetalae</taxon>
        <taxon>rosids</taxon>
        <taxon>malvids</taxon>
        <taxon>Malvales</taxon>
        <taxon>Malvaceae</taxon>
        <taxon>Grewioideae</taxon>
        <taxon>Apeibeae</taxon>
        <taxon>Corchorus</taxon>
    </lineage>
</organism>
<dbReference type="Proteomes" id="UP000187203">
    <property type="component" value="Unassembled WGS sequence"/>
</dbReference>
<keyword evidence="2" id="KW-1185">Reference proteome</keyword>
<proteinExistence type="predicted"/>
<comment type="caution">
    <text evidence="1">The sequence shown here is derived from an EMBL/GenBank/DDBJ whole genome shotgun (WGS) entry which is preliminary data.</text>
</comment>
<name>A0A1R3HHV4_9ROSI</name>
<evidence type="ECO:0000313" key="2">
    <source>
        <dbReference type="Proteomes" id="UP000187203"/>
    </source>
</evidence>
<protein>
    <submittedName>
        <fullName evidence="1">Solute carrier family 40 member 1-like protein</fullName>
    </submittedName>
</protein>
<evidence type="ECO:0000313" key="1">
    <source>
        <dbReference type="EMBL" id="OMO69868.1"/>
    </source>
</evidence>
<sequence>MDSQPLLEQQTAVQGPPSSLFNYLYTAHFLARWGTRSQFEGLKGKIVANFVSGDFTFV</sequence>
<reference evidence="2" key="1">
    <citation type="submission" date="2013-09" db="EMBL/GenBank/DDBJ databases">
        <title>Corchorus olitorius genome sequencing.</title>
        <authorList>
            <person name="Alam M."/>
            <person name="Haque M.S."/>
            <person name="Islam M.S."/>
            <person name="Emdad E.M."/>
            <person name="Islam M.M."/>
            <person name="Ahmed B."/>
            <person name="Halim A."/>
            <person name="Hossen Q.M.M."/>
            <person name="Hossain M.Z."/>
            <person name="Ahmed R."/>
            <person name="Khan M.M."/>
            <person name="Islam R."/>
            <person name="Rashid M.M."/>
            <person name="Khan S.A."/>
            <person name="Rahman M.S."/>
            <person name="Alam M."/>
            <person name="Yahiya A.S."/>
            <person name="Khan M.S."/>
            <person name="Azam M.S."/>
            <person name="Haque T."/>
            <person name="Lashkar M.Z.H."/>
            <person name="Akhand A.I."/>
            <person name="Morshed G."/>
            <person name="Roy S."/>
            <person name="Uddin K.S."/>
            <person name="Rabeya T."/>
            <person name="Hossain A.S."/>
            <person name="Chowdhury A."/>
            <person name="Snigdha A.R."/>
            <person name="Mortoza M.S."/>
            <person name="Matin S.A."/>
            <person name="Hoque S.M.E."/>
            <person name="Islam M.K."/>
            <person name="Roy D.K."/>
            <person name="Haider R."/>
            <person name="Moosa M.M."/>
            <person name="Elias S.M."/>
            <person name="Hasan A.M."/>
            <person name="Jahan S."/>
            <person name="Shafiuddin M."/>
            <person name="Mahmood N."/>
            <person name="Shommy N.S."/>
        </authorList>
    </citation>
    <scope>NUCLEOTIDE SEQUENCE [LARGE SCALE GENOMIC DNA]</scope>
    <source>
        <strain evidence="2">cv. O-4</strain>
    </source>
</reference>
<gene>
    <name evidence="1" type="ORF">COLO4_28893</name>
</gene>
<accession>A0A1R3HHV4</accession>
<dbReference type="EMBL" id="AWUE01020111">
    <property type="protein sequence ID" value="OMO69868.1"/>
    <property type="molecule type" value="Genomic_DNA"/>
</dbReference>